<dbReference type="Gene3D" id="3.90.870.10">
    <property type="entry name" value="DHBP synthase"/>
    <property type="match status" value="1"/>
</dbReference>
<dbReference type="RefSeq" id="WP_009136988.1">
    <property type="nucleotide sequence ID" value="NZ_JH594596.1"/>
</dbReference>
<dbReference type="Pfam" id="PF01300">
    <property type="entry name" value="Sua5_yciO_yrdC"/>
    <property type="match status" value="1"/>
</dbReference>
<dbReference type="NCBIfam" id="TIGR00057">
    <property type="entry name" value="L-threonylcarbamoyladenylate synthase"/>
    <property type="match status" value="1"/>
</dbReference>
<comment type="caution">
    <text evidence="2">The sequence shown here is derived from an EMBL/GenBank/DDBJ whole genome shotgun (WGS) entry which is preliminary data.</text>
</comment>
<dbReference type="InterPro" id="IPR052532">
    <property type="entry name" value="SUA5_domain"/>
</dbReference>
<sequence>MLIKLFEDNPNQRDILKITAVLKRGGVIIYPTDTVYAMGCAINQVKAVQRVCALKGVKPEKADFSMICRDLSEIALYAKVSNEVFKIMKRHLPGPFTFILNATTKLPNVLMNRRKTIGVRIPDNYIVRAIVEELGHPLLTTSIHDDDEIVEYMTDPELIHERYCKSVDLVIDGGFGQNVASTVVDCTGDEISVLRQGIGEL</sequence>
<dbReference type="InterPro" id="IPR017945">
    <property type="entry name" value="DHBP_synth_RibB-like_a/b_dom"/>
</dbReference>
<dbReference type="InterPro" id="IPR006070">
    <property type="entry name" value="Sua5-like_dom"/>
</dbReference>
<keyword evidence="3" id="KW-1185">Reference proteome</keyword>
<evidence type="ECO:0000313" key="3">
    <source>
        <dbReference type="Proteomes" id="UP000004892"/>
    </source>
</evidence>
<organism evidence="2 3">
    <name type="scientific">Odoribacter laneus YIT 12061</name>
    <dbReference type="NCBI Taxonomy" id="742817"/>
    <lineage>
        <taxon>Bacteria</taxon>
        <taxon>Pseudomonadati</taxon>
        <taxon>Bacteroidota</taxon>
        <taxon>Bacteroidia</taxon>
        <taxon>Bacteroidales</taxon>
        <taxon>Odoribacteraceae</taxon>
        <taxon>Odoribacter</taxon>
    </lineage>
</organism>
<dbReference type="PANTHER" id="PTHR42828">
    <property type="entry name" value="DHBP SYNTHASE RIBB-LIKE ALPHA/BETA DOMAIN-CONTAINING PROTEIN"/>
    <property type="match status" value="1"/>
</dbReference>
<evidence type="ECO:0000313" key="2">
    <source>
        <dbReference type="EMBL" id="EHP47233.1"/>
    </source>
</evidence>
<reference evidence="2 3" key="1">
    <citation type="submission" date="2012-01" db="EMBL/GenBank/DDBJ databases">
        <title>The Genome Sequence of Odoribacter laneus YIT 12061.</title>
        <authorList>
            <consortium name="The Broad Institute Genome Sequencing Platform"/>
            <person name="Earl A."/>
            <person name="Ward D."/>
            <person name="Feldgarden M."/>
            <person name="Gevers D."/>
            <person name="Morotomi M."/>
            <person name="Young S.K."/>
            <person name="Zeng Q."/>
            <person name="Gargeya S."/>
            <person name="Fitzgerald M."/>
            <person name="Haas B."/>
            <person name="Abouelleil A."/>
            <person name="Alvarado L."/>
            <person name="Arachchi H.M."/>
            <person name="Berlin A."/>
            <person name="Chapman S.B."/>
            <person name="Gearin G."/>
            <person name="Goldberg J."/>
            <person name="Griggs A."/>
            <person name="Gujja S."/>
            <person name="Hansen M."/>
            <person name="Heiman D."/>
            <person name="Howarth C."/>
            <person name="Larimer J."/>
            <person name="Lui A."/>
            <person name="MacDonald P.J.P."/>
            <person name="McCowen C."/>
            <person name="Montmayeur A."/>
            <person name="Murphy C."/>
            <person name="Neiman D."/>
            <person name="Pearson M."/>
            <person name="Priest M."/>
            <person name="Roberts A."/>
            <person name="Saif S."/>
            <person name="Shea T."/>
            <person name="Sisk P."/>
            <person name="Stolte C."/>
            <person name="Sykes S."/>
            <person name="Wortman J."/>
            <person name="Nusbaum C."/>
            <person name="Birren B."/>
        </authorList>
    </citation>
    <scope>NUCLEOTIDE SEQUENCE [LARGE SCALE GENOMIC DNA]</scope>
    <source>
        <strain evidence="2 3">YIT 12061</strain>
    </source>
</reference>
<dbReference type="PANTHER" id="PTHR42828:SF3">
    <property type="entry name" value="THREONYLCARBAMOYL-AMP SYNTHASE"/>
    <property type="match status" value="1"/>
</dbReference>
<accession>H1DHV4</accession>
<dbReference type="EMBL" id="ADMC01000023">
    <property type="protein sequence ID" value="EHP47233.1"/>
    <property type="molecule type" value="Genomic_DNA"/>
</dbReference>
<dbReference type="GeneID" id="98069403"/>
<dbReference type="eggNOG" id="COG0009">
    <property type="taxonomic scope" value="Bacteria"/>
</dbReference>
<feature type="domain" description="YrdC-like" evidence="1">
    <location>
        <begin position="12"/>
        <end position="199"/>
    </location>
</feature>
<dbReference type="HOGENOM" id="CLU_031397_3_0_10"/>
<dbReference type="PROSITE" id="PS51163">
    <property type="entry name" value="YRDC"/>
    <property type="match status" value="1"/>
</dbReference>
<dbReference type="PATRIC" id="fig|742817.3.peg.1958"/>
<evidence type="ECO:0000259" key="1">
    <source>
        <dbReference type="PROSITE" id="PS51163"/>
    </source>
</evidence>
<dbReference type="STRING" id="742817.HMPREF9449_01840"/>
<dbReference type="GO" id="GO:0003725">
    <property type="term" value="F:double-stranded RNA binding"/>
    <property type="evidence" value="ECO:0007669"/>
    <property type="project" value="InterPro"/>
</dbReference>
<gene>
    <name evidence="2" type="ORF">HMPREF9449_01840</name>
</gene>
<proteinExistence type="predicted"/>
<dbReference type="SUPFAM" id="SSF55821">
    <property type="entry name" value="YrdC/RibB"/>
    <property type="match status" value="1"/>
</dbReference>
<dbReference type="AlphaFoldDB" id="H1DHV4"/>
<name>H1DHV4_9BACT</name>
<protein>
    <submittedName>
        <fullName evidence="2">Sua5/YciO/YrdC/YwlC family protein</fullName>
    </submittedName>
</protein>
<dbReference type="Proteomes" id="UP000004892">
    <property type="component" value="Unassembled WGS sequence"/>
</dbReference>